<evidence type="ECO:0000313" key="2">
    <source>
        <dbReference type="EMBL" id="CAL4072961.1"/>
    </source>
</evidence>
<name>A0AAV2Q9A1_MEGNR</name>
<reference evidence="2 3" key="1">
    <citation type="submission" date="2024-05" db="EMBL/GenBank/DDBJ databases">
        <authorList>
            <person name="Wallberg A."/>
        </authorList>
    </citation>
    <scope>NUCLEOTIDE SEQUENCE [LARGE SCALE GENOMIC DNA]</scope>
</reference>
<keyword evidence="1" id="KW-0812">Transmembrane</keyword>
<dbReference type="Proteomes" id="UP001497623">
    <property type="component" value="Unassembled WGS sequence"/>
</dbReference>
<dbReference type="PANTHER" id="PTHR46953">
    <property type="entry name" value="G-PROTEIN COUPLED RECEPTOR MTH-LIKE 1-RELATED"/>
    <property type="match status" value="1"/>
</dbReference>
<dbReference type="InterPro" id="IPR052808">
    <property type="entry name" value="GPCR_Mth-like"/>
</dbReference>
<sequence length="234" mass="27055">MHFNKDFKCVQSITNIWNTTIFLRDWENVDPDDVQIVFGWPPRCPLNIDHSHKDSFRLLQDGTNRTMQADHHKFPNPPSDSSYCLENVKRNDTVENVEGIICFPDAPEENPNIGESCKVNQVLLLILKLISSFFLLLTIAVYAGVPKLRETTYGRCLISLASANLMIFIVTITNGFHSRKILHHQCITIEFIGHVNVHAIFFWLNVMAFDLWRTVCSQSTLQYSRKKFIKYSHI</sequence>
<accession>A0AAV2Q9A1</accession>
<keyword evidence="3" id="KW-1185">Reference proteome</keyword>
<protein>
    <submittedName>
        <fullName evidence="2">Uncharacterized protein</fullName>
    </submittedName>
</protein>
<comment type="caution">
    <text evidence="2">The sequence shown here is derived from an EMBL/GenBank/DDBJ whole genome shotgun (WGS) entry which is preliminary data.</text>
</comment>
<feature type="transmembrane region" description="Helical" evidence="1">
    <location>
        <begin position="122"/>
        <end position="145"/>
    </location>
</feature>
<dbReference type="AlphaFoldDB" id="A0AAV2Q9A1"/>
<evidence type="ECO:0000256" key="1">
    <source>
        <dbReference type="SAM" id="Phobius"/>
    </source>
</evidence>
<organism evidence="2 3">
    <name type="scientific">Meganyctiphanes norvegica</name>
    <name type="common">Northern krill</name>
    <name type="synonym">Thysanopoda norvegica</name>
    <dbReference type="NCBI Taxonomy" id="48144"/>
    <lineage>
        <taxon>Eukaryota</taxon>
        <taxon>Metazoa</taxon>
        <taxon>Ecdysozoa</taxon>
        <taxon>Arthropoda</taxon>
        <taxon>Crustacea</taxon>
        <taxon>Multicrustacea</taxon>
        <taxon>Malacostraca</taxon>
        <taxon>Eumalacostraca</taxon>
        <taxon>Eucarida</taxon>
        <taxon>Euphausiacea</taxon>
        <taxon>Euphausiidae</taxon>
        <taxon>Meganyctiphanes</taxon>
    </lineage>
</organism>
<proteinExistence type="predicted"/>
<dbReference type="EMBL" id="CAXKWB010004252">
    <property type="protein sequence ID" value="CAL4072961.1"/>
    <property type="molecule type" value="Genomic_DNA"/>
</dbReference>
<dbReference type="SUPFAM" id="SSF81321">
    <property type="entry name" value="Family A G protein-coupled receptor-like"/>
    <property type="match status" value="1"/>
</dbReference>
<keyword evidence="1" id="KW-0472">Membrane</keyword>
<keyword evidence="1" id="KW-1133">Transmembrane helix</keyword>
<evidence type="ECO:0000313" key="3">
    <source>
        <dbReference type="Proteomes" id="UP001497623"/>
    </source>
</evidence>
<feature type="transmembrane region" description="Helical" evidence="1">
    <location>
        <begin position="157"/>
        <end position="176"/>
    </location>
</feature>
<gene>
    <name evidence="2" type="ORF">MNOR_LOCUS8981</name>
</gene>
<dbReference type="PANTHER" id="PTHR46953:SF1">
    <property type="entry name" value="G-PROTEIN COUPLED RECEPTOR MTH-LIKE 1-RELATED"/>
    <property type="match status" value="1"/>
</dbReference>
<dbReference type="Gene3D" id="1.20.1070.10">
    <property type="entry name" value="Rhodopsin 7-helix transmembrane proteins"/>
    <property type="match status" value="1"/>
</dbReference>